<keyword evidence="2" id="KW-1185">Reference proteome</keyword>
<name>A0ACC4AXB5_POPAL</name>
<dbReference type="EMBL" id="RCHU02000015">
    <property type="protein sequence ID" value="KAL3570591.1"/>
    <property type="molecule type" value="Genomic_DNA"/>
</dbReference>
<evidence type="ECO:0000313" key="1">
    <source>
        <dbReference type="EMBL" id="KAL3570591.1"/>
    </source>
</evidence>
<protein>
    <submittedName>
        <fullName evidence="1">Uncharacterized protein</fullName>
    </submittedName>
</protein>
<accession>A0ACC4AXB5</accession>
<sequence>MGHVVFFNSLRLLSSSASPHYFAYEERCMAYLCLVVPVLLSSPPRAGDKAYLYRMGCRIGHFFMVDLPSQIVVRQNMKKKCLLLGFKRIATTSKQSGCQEISGKKLAAGWWKLHVDGSSLGNRQASLRAEWNSPPPGLELIPQADAMEIGAPTSQAQTGPSGS</sequence>
<comment type="caution">
    <text evidence="1">The sequence shown here is derived from an EMBL/GenBank/DDBJ whole genome shotgun (WGS) entry which is preliminary data.</text>
</comment>
<dbReference type="Proteomes" id="UP000309997">
    <property type="component" value="Unassembled WGS sequence"/>
</dbReference>
<gene>
    <name evidence="1" type="ORF">D5086_027840</name>
</gene>
<evidence type="ECO:0000313" key="2">
    <source>
        <dbReference type="Proteomes" id="UP000309997"/>
    </source>
</evidence>
<reference evidence="1 2" key="1">
    <citation type="journal article" date="2024" name="Plant Biotechnol. J.">
        <title>Genome and CRISPR/Cas9 system of a widespread forest tree (Populus alba) in the world.</title>
        <authorList>
            <person name="Liu Y.J."/>
            <person name="Jiang P.F."/>
            <person name="Han X.M."/>
            <person name="Li X.Y."/>
            <person name="Wang H.M."/>
            <person name="Wang Y.J."/>
            <person name="Wang X.X."/>
            <person name="Zeng Q.Y."/>
        </authorList>
    </citation>
    <scope>NUCLEOTIDE SEQUENCE [LARGE SCALE GENOMIC DNA]</scope>
    <source>
        <strain evidence="2">cv. PAL-ZL1</strain>
    </source>
</reference>
<proteinExistence type="predicted"/>
<organism evidence="1 2">
    <name type="scientific">Populus alba</name>
    <name type="common">White poplar</name>
    <dbReference type="NCBI Taxonomy" id="43335"/>
    <lineage>
        <taxon>Eukaryota</taxon>
        <taxon>Viridiplantae</taxon>
        <taxon>Streptophyta</taxon>
        <taxon>Embryophyta</taxon>
        <taxon>Tracheophyta</taxon>
        <taxon>Spermatophyta</taxon>
        <taxon>Magnoliopsida</taxon>
        <taxon>eudicotyledons</taxon>
        <taxon>Gunneridae</taxon>
        <taxon>Pentapetalae</taxon>
        <taxon>rosids</taxon>
        <taxon>fabids</taxon>
        <taxon>Malpighiales</taxon>
        <taxon>Salicaceae</taxon>
        <taxon>Saliceae</taxon>
        <taxon>Populus</taxon>
    </lineage>
</organism>